<keyword evidence="2" id="KW-0862">Zinc</keyword>
<organism evidence="4 5">
    <name type="scientific">Batrachochytrium dendrobatidis (strain JEL423)</name>
    <dbReference type="NCBI Taxonomy" id="403673"/>
    <lineage>
        <taxon>Eukaryota</taxon>
        <taxon>Fungi</taxon>
        <taxon>Fungi incertae sedis</taxon>
        <taxon>Chytridiomycota</taxon>
        <taxon>Chytridiomycota incertae sedis</taxon>
        <taxon>Chytridiomycetes</taxon>
        <taxon>Rhizophydiales</taxon>
        <taxon>Rhizophydiales incertae sedis</taxon>
        <taxon>Batrachochytrium</taxon>
    </lineage>
</organism>
<protein>
    <recommendedName>
        <fullName evidence="3">BAR domain-containing protein</fullName>
    </recommendedName>
</protein>
<dbReference type="Pfam" id="PF16746">
    <property type="entry name" value="BAR_3"/>
    <property type="match status" value="1"/>
</dbReference>
<evidence type="ECO:0000256" key="2">
    <source>
        <dbReference type="ARBA" id="ARBA00022833"/>
    </source>
</evidence>
<reference evidence="4 5" key="1">
    <citation type="submission" date="2006-10" db="EMBL/GenBank/DDBJ databases">
        <title>The Genome Sequence of Batrachochytrium dendrobatidis JEL423.</title>
        <authorList>
            <consortium name="The Broad Institute Genome Sequencing Platform"/>
            <person name="Birren B."/>
            <person name="Lander E."/>
            <person name="Galagan J."/>
            <person name="Cuomo C."/>
            <person name="Devon K."/>
            <person name="Jaffe D."/>
            <person name="Butler J."/>
            <person name="Alvarez P."/>
            <person name="Gnerre S."/>
            <person name="Grabherr M."/>
            <person name="Kleber M."/>
            <person name="Mauceli E."/>
            <person name="Brockman W."/>
            <person name="Young S."/>
            <person name="LaButti K."/>
            <person name="Sykes S."/>
            <person name="DeCaprio D."/>
            <person name="Crawford M."/>
            <person name="Koehrsen M."/>
            <person name="Engels R."/>
            <person name="Montgomery P."/>
            <person name="Pearson M."/>
            <person name="Howarth C."/>
            <person name="Larson L."/>
            <person name="White J."/>
            <person name="O'Leary S."/>
            <person name="Kodira C."/>
            <person name="Zeng Q."/>
            <person name="Yandava C."/>
            <person name="Alvarado L."/>
            <person name="Longcore J."/>
            <person name="James T."/>
        </authorList>
    </citation>
    <scope>NUCLEOTIDE SEQUENCE [LARGE SCALE GENOMIC DNA]</scope>
    <source>
        <strain evidence="4 5">JEL423</strain>
    </source>
</reference>
<dbReference type="SUPFAM" id="SSF103657">
    <property type="entry name" value="BAR/IMD domain-like"/>
    <property type="match status" value="1"/>
</dbReference>
<dbReference type="InterPro" id="IPR004148">
    <property type="entry name" value="BAR_dom"/>
</dbReference>
<reference evidence="4 5" key="2">
    <citation type="submission" date="2016-05" db="EMBL/GenBank/DDBJ databases">
        <title>Lineage-specific infection strategies underlie the spectrum of fungal disease in amphibians.</title>
        <authorList>
            <person name="Cuomo C.A."/>
            <person name="Farrer R.A."/>
            <person name="James T."/>
            <person name="Longcore J."/>
            <person name="Birren B."/>
        </authorList>
    </citation>
    <scope>NUCLEOTIDE SEQUENCE [LARGE SCALE GENOMIC DNA]</scope>
    <source>
        <strain evidence="4 5">JEL423</strain>
    </source>
</reference>
<accession>A0A177WP71</accession>
<proteinExistence type="predicted"/>
<gene>
    <name evidence="4" type="ORF">BDEG_25170</name>
</gene>
<dbReference type="EMBL" id="DS022306">
    <property type="protein sequence ID" value="OAJ41596.1"/>
    <property type="molecule type" value="Genomic_DNA"/>
</dbReference>
<dbReference type="Gene3D" id="1.20.1270.60">
    <property type="entry name" value="Arfaptin homology (AH) domain/BAR domain"/>
    <property type="match status" value="1"/>
</dbReference>
<feature type="domain" description="BAR" evidence="3">
    <location>
        <begin position="19"/>
        <end position="256"/>
    </location>
</feature>
<dbReference type="Proteomes" id="UP000077115">
    <property type="component" value="Unassembled WGS sequence"/>
</dbReference>
<dbReference type="InterPro" id="IPR027267">
    <property type="entry name" value="AH/BAR_dom_sf"/>
</dbReference>
<dbReference type="OrthoDB" id="10070851at2759"/>
<dbReference type="GO" id="GO:0005737">
    <property type="term" value="C:cytoplasm"/>
    <property type="evidence" value="ECO:0007669"/>
    <property type="project" value="InterPro"/>
</dbReference>
<keyword evidence="1" id="KW-0479">Metal-binding</keyword>
<dbReference type="GO" id="GO:0005096">
    <property type="term" value="F:GTPase activator activity"/>
    <property type="evidence" value="ECO:0007669"/>
    <property type="project" value="InterPro"/>
</dbReference>
<dbReference type="GO" id="GO:0046872">
    <property type="term" value="F:metal ion binding"/>
    <property type="evidence" value="ECO:0007669"/>
    <property type="project" value="UniProtKB-KW"/>
</dbReference>
<dbReference type="STRING" id="403673.A0A177WP71"/>
<evidence type="ECO:0000313" key="5">
    <source>
        <dbReference type="Proteomes" id="UP000077115"/>
    </source>
</evidence>
<evidence type="ECO:0000259" key="3">
    <source>
        <dbReference type="Pfam" id="PF16746"/>
    </source>
</evidence>
<name>A0A177WP71_BATDL</name>
<evidence type="ECO:0000313" key="4">
    <source>
        <dbReference type="EMBL" id="OAJ41596.1"/>
    </source>
</evidence>
<evidence type="ECO:0000256" key="1">
    <source>
        <dbReference type="ARBA" id="ARBA00022723"/>
    </source>
</evidence>
<dbReference type="VEuPathDB" id="FungiDB:BDEG_25170"/>
<sequence>MLETSLKSVTHAPGIALNISFEHALKDSPLFRSSVRLFADELDELEKWLVNISKICRIYTESLTKTNDIGLAVSRRVSSNKYISLLGNTENIRTVSESMINIHHLRLKMARSQYILFQLEGMHEGVISTIQNVLFKDIKNIKEARLDYEKSVEKFEAATIKYAALPKSKESSALLEDAFILYEARKPFIKASISYVSKIIMLKYKLDIHIPDILMALIKVHTDYFEAGWDLFHGIEVASQDLRQKLDNARAMSSDTIKRLETVKNEFEEPVSTAIVCNRVGKTTSKRIH</sequence>
<dbReference type="InterPro" id="IPR045258">
    <property type="entry name" value="ACAP1/2/3-like"/>
</dbReference>
<dbReference type="AlphaFoldDB" id="A0A177WP71"/>
<dbReference type="PANTHER" id="PTHR23180">
    <property type="entry name" value="CENTAURIN/ARF"/>
    <property type="match status" value="1"/>
</dbReference>
<dbReference type="PANTHER" id="PTHR23180:SF160">
    <property type="entry name" value="ADP-RIBOSYLATION FACTOR GTPASE-ACTIVATING PROTEIN EFFECTOR PROTEIN 1"/>
    <property type="match status" value="1"/>
</dbReference>